<dbReference type="EMBL" id="LXFE01000205">
    <property type="protein sequence ID" value="OLL26335.1"/>
    <property type="molecule type" value="Genomic_DNA"/>
</dbReference>
<protein>
    <submittedName>
        <fullName evidence="3">Uncharacterized protein</fullName>
    </submittedName>
</protein>
<dbReference type="Proteomes" id="UP000186594">
    <property type="component" value="Unassembled WGS sequence"/>
</dbReference>
<feature type="transmembrane region" description="Helical" evidence="2">
    <location>
        <begin position="481"/>
        <end position="509"/>
    </location>
</feature>
<keyword evidence="2" id="KW-0472">Membrane</keyword>
<feature type="compositionally biased region" description="Polar residues" evidence="1">
    <location>
        <begin position="298"/>
        <end position="315"/>
    </location>
</feature>
<evidence type="ECO:0000313" key="4">
    <source>
        <dbReference type="Proteomes" id="UP000186594"/>
    </source>
</evidence>
<evidence type="ECO:0000256" key="1">
    <source>
        <dbReference type="SAM" id="MobiDB-lite"/>
    </source>
</evidence>
<proteinExistence type="predicted"/>
<keyword evidence="2" id="KW-1133">Transmembrane helix</keyword>
<accession>A0A1U7LUI1</accession>
<keyword evidence="2" id="KW-0812">Transmembrane</keyword>
<gene>
    <name evidence="3" type="ORF">NEOLI_000891</name>
</gene>
<feature type="region of interest" description="Disordered" evidence="1">
    <location>
        <begin position="282"/>
        <end position="315"/>
    </location>
</feature>
<keyword evidence="4" id="KW-1185">Reference proteome</keyword>
<reference evidence="3 4" key="1">
    <citation type="submission" date="2016-04" db="EMBL/GenBank/DDBJ databases">
        <title>Evolutionary innovation and constraint leading to complex multicellularity in the Ascomycota.</title>
        <authorList>
            <person name="Cisse O."/>
            <person name="Nguyen A."/>
            <person name="Hewitt D.A."/>
            <person name="Jedd G."/>
            <person name="Stajich J.E."/>
        </authorList>
    </citation>
    <scope>NUCLEOTIDE SEQUENCE [LARGE SCALE GENOMIC DNA]</scope>
    <source>
        <strain evidence="3 4">DAH-3</strain>
    </source>
</reference>
<name>A0A1U7LUI1_NEOID</name>
<organism evidence="3 4">
    <name type="scientific">Neolecta irregularis (strain DAH-3)</name>
    <dbReference type="NCBI Taxonomy" id="1198029"/>
    <lineage>
        <taxon>Eukaryota</taxon>
        <taxon>Fungi</taxon>
        <taxon>Dikarya</taxon>
        <taxon>Ascomycota</taxon>
        <taxon>Taphrinomycotina</taxon>
        <taxon>Neolectales</taxon>
        <taxon>Neolectaceae</taxon>
        <taxon>Neolecta</taxon>
    </lineage>
</organism>
<evidence type="ECO:0000256" key="2">
    <source>
        <dbReference type="SAM" id="Phobius"/>
    </source>
</evidence>
<comment type="caution">
    <text evidence="3">The sequence shown here is derived from an EMBL/GenBank/DDBJ whole genome shotgun (WGS) entry which is preliminary data.</text>
</comment>
<sequence length="511" mass="59080">MQRPSSASSSDSSAFIDALSIMEYPGPVPYETLSSPMDSTDSHNHEDEHVDIFHNTIMGENEGEIPIRLPHISLRTSKSSVDYPTPFLRHIRMIPRTPSPIMEIPIDSQRLEKLARVLFPGLYLKRDKEQFRKDWLDLMDCCESNVRRSFSKGVGMNVNDFVDEVRRMMRYGLMDLHRTLVSFIHNRRFDTDLRTYHEEHDPPALRNLGSPIESTYPALRWMKEMFGKLLDIHGYAPLGSSEELTFLMILRNQVQAFSGMVQYGTQLRTNSQTVRRLSVNPFSPHFFHRNKTDKSSKNDQATSTSGDLEIQASQSAENDEAKLRFIDKFGLPALKNHPCLEFNFSPDISLGRHLNLSSRKHRSNTTLELYTGTSPIWRLYLVHSSPLHAYDQIIGQICQISYSYLWTLQILFPTDESQKWAVSQGICKSYLDASRLYPPESTSCSLFVNRMQRLENIGYNQWARLRLELKRASLEQPLHYWFFWLLVLFIVVGILCLLFLVSLFSVIVARL</sequence>
<evidence type="ECO:0000313" key="3">
    <source>
        <dbReference type="EMBL" id="OLL26335.1"/>
    </source>
</evidence>
<dbReference type="AlphaFoldDB" id="A0A1U7LUI1"/>